<keyword evidence="3" id="KW-0539">Nucleus</keyword>
<dbReference type="GO" id="GO:0003682">
    <property type="term" value="F:chromatin binding"/>
    <property type="evidence" value="ECO:0007669"/>
    <property type="project" value="TreeGrafter"/>
</dbReference>
<feature type="compositionally biased region" description="Basic and acidic residues" evidence="4">
    <location>
        <begin position="416"/>
        <end position="444"/>
    </location>
</feature>
<protein>
    <recommendedName>
        <fullName evidence="7">RNA polymerase II-associated protein 1</fullName>
    </recommendedName>
</protein>
<dbReference type="RefSeq" id="XP_041135877.1">
    <property type="nucleotide sequence ID" value="XM_041282038.1"/>
</dbReference>
<dbReference type="EMBL" id="CP063134">
    <property type="protein sequence ID" value="QOU19384.1"/>
    <property type="molecule type" value="Genomic_DNA"/>
</dbReference>
<organism evidence="5 6">
    <name type="scientific">Dekkera bruxellensis</name>
    <name type="common">Brettanomyces custersii</name>
    <dbReference type="NCBI Taxonomy" id="5007"/>
    <lineage>
        <taxon>Eukaryota</taxon>
        <taxon>Fungi</taxon>
        <taxon>Dikarya</taxon>
        <taxon>Ascomycota</taxon>
        <taxon>Saccharomycotina</taxon>
        <taxon>Pichiomycetes</taxon>
        <taxon>Pichiales</taxon>
        <taxon>Pichiaceae</taxon>
        <taxon>Brettanomyces</taxon>
    </lineage>
</organism>
<sequence>MPEAPNKHASTSSRQDFIAKIRYNNDLPPPPCAPKLLNYTNVKDPQSLESTTFLSGLFRTENFGNLVPLNDDLGMTMNVMKMPECIEKNSISSLGALTPEYGDGLNLHPSDQLLLTDPVRSTTVKGETVPFLRRTQYIAADKTQLPSRYSAGTISTASATRSILQKKMQLKKGEELDPKEQLHAVESMFDTTVFEGKVEKLRHPIRKNLRAKRVWNFLPDTSMLDQKFYDVKFLSSASIRKGKSKKESGIKSENDPRLLTSMFREIKVNAGTTLVSCYTTNTDSAKEIRTQLNDENENAPISKQEAEDSAGTTSYTYDKVRDYDGKVKPFADSEKLRHLAITFNEKTKTAMYIPLSGKLELRKGRIDPYLEPKVREMSYDQIYLSIREPTREEIDYRDMLRSDYDPMEFGAEDEETGKGDDEKEEEKEKEKDDKEDKETSEHKN</sequence>
<dbReference type="Proteomes" id="UP000663131">
    <property type="component" value="Chromosome 6"/>
</dbReference>
<dbReference type="KEGG" id="bbrx:BRETT_003531"/>
<reference evidence="5" key="1">
    <citation type="submission" date="2020-10" db="EMBL/GenBank/DDBJ databases">
        <authorList>
            <person name="Palmer J.M."/>
        </authorList>
    </citation>
    <scope>NUCLEOTIDE SEQUENCE</scope>
    <source>
        <strain evidence="5">UCD 2041</strain>
    </source>
</reference>
<dbReference type="GO" id="GO:0016593">
    <property type="term" value="C:Cdc73/Paf1 complex"/>
    <property type="evidence" value="ECO:0007669"/>
    <property type="project" value="InterPro"/>
</dbReference>
<evidence type="ECO:0000313" key="6">
    <source>
        <dbReference type="Proteomes" id="UP000663131"/>
    </source>
</evidence>
<dbReference type="PANTHER" id="PTHR23188:SF12">
    <property type="entry name" value="RNA POLYMERASE II-ASSOCIATED FACTOR 1 HOMOLOG"/>
    <property type="match status" value="1"/>
</dbReference>
<evidence type="ECO:0000256" key="2">
    <source>
        <dbReference type="ARBA" id="ARBA00007560"/>
    </source>
</evidence>
<dbReference type="AlphaFoldDB" id="A0A871R3N7"/>
<dbReference type="Pfam" id="PF03985">
    <property type="entry name" value="Paf1"/>
    <property type="match status" value="1"/>
</dbReference>
<accession>A0A871R3N7</accession>
<evidence type="ECO:0000256" key="4">
    <source>
        <dbReference type="SAM" id="MobiDB-lite"/>
    </source>
</evidence>
<evidence type="ECO:0000256" key="1">
    <source>
        <dbReference type="ARBA" id="ARBA00004123"/>
    </source>
</evidence>
<evidence type="ECO:0000256" key="3">
    <source>
        <dbReference type="ARBA" id="ARBA00023242"/>
    </source>
</evidence>
<dbReference type="GeneID" id="64575454"/>
<dbReference type="PANTHER" id="PTHR23188">
    <property type="entry name" value="RNA POLYMERASE II-ASSOCIATED FACTOR 1 HOMOLOG"/>
    <property type="match status" value="1"/>
</dbReference>
<dbReference type="OrthoDB" id="10260285at2759"/>
<name>A0A871R3N7_DEKBR</name>
<dbReference type="GO" id="GO:0000993">
    <property type="term" value="F:RNA polymerase II complex binding"/>
    <property type="evidence" value="ECO:0007669"/>
    <property type="project" value="TreeGrafter"/>
</dbReference>
<reference evidence="5" key="2">
    <citation type="journal article" name="BMC Genomics">
        <title>New genome assemblies reveal patterns of domestication and adaptation across Brettanomyces (Dekkera) species.</title>
        <authorList>
            <person name="Roach M.J."/>
            <person name="Borneman A.R."/>
        </authorList>
    </citation>
    <scope>NUCLEOTIDE SEQUENCE</scope>
    <source>
        <strain evidence="5">UCD 2041</strain>
    </source>
</reference>
<proteinExistence type="inferred from homology"/>
<evidence type="ECO:0000313" key="5">
    <source>
        <dbReference type="EMBL" id="QOU19384.1"/>
    </source>
</evidence>
<evidence type="ECO:0008006" key="7">
    <source>
        <dbReference type="Google" id="ProtNLM"/>
    </source>
</evidence>
<gene>
    <name evidence="5" type="ORF">BRETT_003531</name>
</gene>
<dbReference type="GO" id="GO:0006368">
    <property type="term" value="P:transcription elongation by RNA polymerase II"/>
    <property type="evidence" value="ECO:0007669"/>
    <property type="project" value="InterPro"/>
</dbReference>
<feature type="region of interest" description="Disordered" evidence="4">
    <location>
        <begin position="396"/>
        <end position="444"/>
    </location>
</feature>
<dbReference type="InterPro" id="IPR007133">
    <property type="entry name" value="RNA_pol_II-assoc_Paf1"/>
</dbReference>
<feature type="region of interest" description="Disordered" evidence="4">
    <location>
        <begin position="292"/>
        <end position="313"/>
    </location>
</feature>
<comment type="similarity">
    <text evidence="2">Belongs to the PAF1 family.</text>
</comment>
<comment type="subcellular location">
    <subcellularLocation>
        <location evidence="1">Nucleus</location>
    </subcellularLocation>
</comment>